<gene>
    <name evidence="2" type="ORF">T440DRAFT_474448</name>
</gene>
<proteinExistence type="predicted"/>
<protein>
    <submittedName>
        <fullName evidence="2">Uncharacterized protein</fullName>
    </submittedName>
</protein>
<feature type="region of interest" description="Disordered" evidence="1">
    <location>
        <begin position="130"/>
        <end position="206"/>
    </location>
</feature>
<evidence type="ECO:0000256" key="1">
    <source>
        <dbReference type="SAM" id="MobiDB-lite"/>
    </source>
</evidence>
<sequence length="589" mass="64496">MTHHNPHTHLTTNNNQRQKMSHPPPTQTPTQHSTTHHPRSRTPMHPLIPNTTPLSQSQPEPTPPTSTLDTVRAPPQEAMSANTPIYAHFTSSRPAYFFEDVGSVGTRMRDLGQKGSTGVLEGGGVGLDGWGGWGSGRRDGEDGSRRESGKYATPMGTEMGMGMGMGTNDLEMKRDGESTRGSRGTESHTRSVFSRPVSPEIGMRDGDGYGYGDDDALVDGGVRVAYGMGSAGQTRRQRQRQTEKTPGFLHDASEKSPALASTINNPQSTPMFNYDTFEEIGGGVALGSVTKANATGEYSSRVDMTFGREGKNEQETGGMFPFRPMGGEYPTTYHDPWYQDSKSSKAHATSQAYPQHAFKHSARQIPASTMTEYPSIPRLRPSTPFTSTQLLAPTKPKSRSNPKYNSSKSTTNTPSQNKTKRKSARTTPLPPRTLFLSGFVCVPGDAEYGHAHATTGEREVYWFREEWVWSGEEDWSAQGNKSQHVHHIEDRDLSAIETCLVNQDSNGVEGYGSTAAAVGDRWDTGDGGVRLDDKVDAGMEWCAEDEEMWQRGVLTRRLGRAWGLDEGEIGEMNRRRAEGMGMGKGKGRA</sequence>
<feature type="region of interest" description="Disordered" evidence="1">
    <location>
        <begin position="229"/>
        <end position="258"/>
    </location>
</feature>
<organism evidence="2 3">
    <name type="scientific">Plenodomus tracheiphilus IPT5</name>
    <dbReference type="NCBI Taxonomy" id="1408161"/>
    <lineage>
        <taxon>Eukaryota</taxon>
        <taxon>Fungi</taxon>
        <taxon>Dikarya</taxon>
        <taxon>Ascomycota</taxon>
        <taxon>Pezizomycotina</taxon>
        <taxon>Dothideomycetes</taxon>
        <taxon>Pleosporomycetidae</taxon>
        <taxon>Pleosporales</taxon>
        <taxon>Pleosporineae</taxon>
        <taxon>Leptosphaeriaceae</taxon>
        <taxon>Plenodomus</taxon>
    </lineage>
</organism>
<dbReference type="Proteomes" id="UP000799423">
    <property type="component" value="Unassembled WGS sequence"/>
</dbReference>
<feature type="region of interest" description="Disordered" evidence="1">
    <location>
        <begin position="1"/>
        <end position="71"/>
    </location>
</feature>
<feature type="compositionally biased region" description="Polar residues" evidence="1">
    <location>
        <begin position="399"/>
        <end position="417"/>
    </location>
</feature>
<dbReference type="OrthoDB" id="10685876at2759"/>
<keyword evidence="3" id="KW-1185">Reference proteome</keyword>
<evidence type="ECO:0000313" key="3">
    <source>
        <dbReference type="Proteomes" id="UP000799423"/>
    </source>
</evidence>
<feature type="compositionally biased region" description="Basic and acidic residues" evidence="1">
    <location>
        <begin position="170"/>
        <end position="189"/>
    </location>
</feature>
<evidence type="ECO:0000313" key="2">
    <source>
        <dbReference type="EMBL" id="KAF2856027.1"/>
    </source>
</evidence>
<feature type="compositionally biased region" description="Basic and acidic residues" evidence="1">
    <location>
        <begin position="136"/>
        <end position="149"/>
    </location>
</feature>
<dbReference type="AlphaFoldDB" id="A0A6A7BMJ7"/>
<dbReference type="EMBL" id="MU006289">
    <property type="protein sequence ID" value="KAF2856027.1"/>
    <property type="molecule type" value="Genomic_DNA"/>
</dbReference>
<accession>A0A6A7BMJ7</accession>
<feature type="region of interest" description="Disordered" evidence="1">
    <location>
        <begin position="333"/>
        <end position="431"/>
    </location>
</feature>
<reference evidence="2" key="1">
    <citation type="submission" date="2020-01" db="EMBL/GenBank/DDBJ databases">
        <authorList>
            <consortium name="DOE Joint Genome Institute"/>
            <person name="Haridas S."/>
            <person name="Albert R."/>
            <person name="Binder M."/>
            <person name="Bloem J."/>
            <person name="Labutti K."/>
            <person name="Salamov A."/>
            <person name="Andreopoulos B."/>
            <person name="Baker S.E."/>
            <person name="Barry K."/>
            <person name="Bills G."/>
            <person name="Bluhm B.H."/>
            <person name="Cannon C."/>
            <person name="Castanera R."/>
            <person name="Culley D.E."/>
            <person name="Daum C."/>
            <person name="Ezra D."/>
            <person name="Gonzalez J.B."/>
            <person name="Henrissat B."/>
            <person name="Kuo A."/>
            <person name="Liang C."/>
            <person name="Lipzen A."/>
            <person name="Lutzoni F."/>
            <person name="Magnuson J."/>
            <person name="Mondo S."/>
            <person name="Nolan M."/>
            <person name="Ohm R."/>
            <person name="Pangilinan J."/>
            <person name="Park H.-J."/>
            <person name="Ramirez L."/>
            <person name="Alfaro M."/>
            <person name="Sun H."/>
            <person name="Tritt A."/>
            <person name="Yoshinaga Y."/>
            <person name="Zwiers L.-H."/>
            <person name="Turgeon B.G."/>
            <person name="Goodwin S.B."/>
            <person name="Spatafora J.W."/>
            <person name="Crous P.W."/>
            <person name="Grigoriev I.V."/>
        </authorList>
    </citation>
    <scope>NUCLEOTIDE SEQUENCE</scope>
    <source>
        <strain evidence="2">IPT5</strain>
    </source>
</reference>
<name>A0A6A7BMJ7_9PLEO</name>